<reference evidence="3 4" key="2">
    <citation type="submission" date="2018-11" db="EMBL/GenBank/DDBJ databases">
        <authorList>
            <consortium name="Pathogen Informatics"/>
        </authorList>
    </citation>
    <scope>NUCLEOTIDE SEQUENCE [LARGE SCALE GENOMIC DNA]</scope>
</reference>
<dbReference type="WBParaSite" id="TCLT_0000271201-mRNA-1">
    <property type="protein sequence ID" value="TCLT_0000271201-mRNA-1"/>
    <property type="gene ID" value="TCLT_0000271201"/>
</dbReference>
<sequence>MDPSFFSVSIVSDHFQSVQIFSDICDHCDRCFGQQTNLDRHIKKHESGGTSGISNANAPLREPLNAPIRASSASLPFSAQNLFSKLTPPAQPIF</sequence>
<reference evidence="5" key="1">
    <citation type="submission" date="2017-02" db="UniProtKB">
        <authorList>
            <consortium name="WormBaseParasite"/>
        </authorList>
    </citation>
    <scope>IDENTIFICATION</scope>
</reference>
<gene>
    <name evidence="3" type="ORF">TCLT_LOCUS2713</name>
</gene>
<organism evidence="5">
    <name type="scientific">Thelazia callipaeda</name>
    <name type="common">Oriental eyeworm</name>
    <name type="synonym">Parasitic nematode</name>
    <dbReference type="NCBI Taxonomy" id="103827"/>
    <lineage>
        <taxon>Eukaryota</taxon>
        <taxon>Metazoa</taxon>
        <taxon>Ecdysozoa</taxon>
        <taxon>Nematoda</taxon>
        <taxon>Chromadorea</taxon>
        <taxon>Rhabditida</taxon>
        <taxon>Spirurina</taxon>
        <taxon>Spiruromorpha</taxon>
        <taxon>Thelazioidea</taxon>
        <taxon>Thelaziidae</taxon>
        <taxon>Thelazia</taxon>
    </lineage>
</organism>
<dbReference type="AlphaFoldDB" id="A0A0N5CR62"/>
<dbReference type="PROSITE" id="PS00028">
    <property type="entry name" value="ZINC_FINGER_C2H2_1"/>
    <property type="match status" value="1"/>
</dbReference>
<keyword evidence="4" id="KW-1185">Reference proteome</keyword>
<dbReference type="OrthoDB" id="9368434at2759"/>
<accession>A0A0N5CR62</accession>
<evidence type="ECO:0000313" key="3">
    <source>
        <dbReference type="EMBL" id="VDM98815.1"/>
    </source>
</evidence>
<keyword evidence="1" id="KW-0862">Zinc</keyword>
<dbReference type="Gene3D" id="3.30.160.60">
    <property type="entry name" value="Classic Zinc Finger"/>
    <property type="match status" value="1"/>
</dbReference>
<keyword evidence="1" id="KW-0863">Zinc-finger</keyword>
<feature type="domain" description="C2H2-type" evidence="2">
    <location>
        <begin position="23"/>
        <end position="50"/>
    </location>
</feature>
<dbReference type="PROSITE" id="PS50157">
    <property type="entry name" value="ZINC_FINGER_C2H2_2"/>
    <property type="match status" value="1"/>
</dbReference>
<keyword evidence="1" id="KW-0479">Metal-binding</keyword>
<dbReference type="Proteomes" id="UP000276776">
    <property type="component" value="Unassembled WGS sequence"/>
</dbReference>
<evidence type="ECO:0000313" key="5">
    <source>
        <dbReference type="WBParaSite" id="TCLT_0000271201-mRNA-1"/>
    </source>
</evidence>
<evidence type="ECO:0000256" key="1">
    <source>
        <dbReference type="PROSITE-ProRule" id="PRU00042"/>
    </source>
</evidence>
<dbReference type="EMBL" id="UYYF01000651">
    <property type="protein sequence ID" value="VDM98815.1"/>
    <property type="molecule type" value="Genomic_DNA"/>
</dbReference>
<evidence type="ECO:0000259" key="2">
    <source>
        <dbReference type="PROSITE" id="PS50157"/>
    </source>
</evidence>
<name>A0A0N5CR62_THECL</name>
<proteinExistence type="predicted"/>
<dbReference type="STRING" id="103827.A0A0N5CR62"/>
<dbReference type="GO" id="GO:0008270">
    <property type="term" value="F:zinc ion binding"/>
    <property type="evidence" value="ECO:0007669"/>
    <property type="project" value="UniProtKB-KW"/>
</dbReference>
<protein>
    <submittedName>
        <fullName evidence="5">C2H2-type domain-containing protein</fullName>
    </submittedName>
</protein>
<evidence type="ECO:0000313" key="4">
    <source>
        <dbReference type="Proteomes" id="UP000276776"/>
    </source>
</evidence>
<dbReference type="InterPro" id="IPR013087">
    <property type="entry name" value="Znf_C2H2_type"/>
</dbReference>